<gene>
    <name evidence="2" type="ORF">A3I48_01655</name>
</gene>
<feature type="non-terminal residue" evidence="2">
    <location>
        <position position="1"/>
    </location>
</feature>
<dbReference type="PRINTS" id="PR01576">
    <property type="entry name" value="PDEFORMYLASE"/>
</dbReference>
<dbReference type="GO" id="GO:0042586">
    <property type="term" value="F:peptide deformylase activity"/>
    <property type="evidence" value="ECO:0007669"/>
    <property type="project" value="InterPro"/>
</dbReference>
<dbReference type="HAMAP" id="MF_00163">
    <property type="entry name" value="Pep_deformylase"/>
    <property type="match status" value="1"/>
</dbReference>
<reference evidence="2 3" key="1">
    <citation type="journal article" date="2016" name="Nat. Commun.">
        <title>Thousands of microbial genomes shed light on interconnected biogeochemical processes in an aquifer system.</title>
        <authorList>
            <person name="Anantharaman K."/>
            <person name="Brown C.T."/>
            <person name="Hug L.A."/>
            <person name="Sharon I."/>
            <person name="Castelle C.J."/>
            <person name="Probst A.J."/>
            <person name="Thomas B.C."/>
            <person name="Singh A."/>
            <person name="Wilkins M.J."/>
            <person name="Karaoz U."/>
            <person name="Brodie E.L."/>
            <person name="Williams K.H."/>
            <person name="Hubbard S.S."/>
            <person name="Banfield J.F."/>
        </authorList>
    </citation>
    <scope>NUCLEOTIDE SEQUENCE [LARGE SCALE GENOMIC DNA]</scope>
</reference>
<dbReference type="PANTHER" id="PTHR10458">
    <property type="entry name" value="PEPTIDE DEFORMYLASE"/>
    <property type="match status" value="1"/>
</dbReference>
<name>A0A1F5MGC3_9BACT</name>
<dbReference type="NCBIfam" id="TIGR00079">
    <property type="entry name" value="pept_deformyl"/>
    <property type="match status" value="1"/>
</dbReference>
<dbReference type="SUPFAM" id="SSF56420">
    <property type="entry name" value="Peptide deformylase"/>
    <property type="match status" value="1"/>
</dbReference>
<dbReference type="Pfam" id="PF01327">
    <property type="entry name" value="Pep_deformylase"/>
    <property type="match status" value="1"/>
</dbReference>
<dbReference type="Proteomes" id="UP000178859">
    <property type="component" value="Unassembled WGS sequence"/>
</dbReference>
<evidence type="ECO:0000313" key="2">
    <source>
        <dbReference type="EMBL" id="OGE64412.1"/>
    </source>
</evidence>
<dbReference type="InterPro" id="IPR023635">
    <property type="entry name" value="Peptide_deformylase"/>
</dbReference>
<dbReference type="Gene3D" id="3.90.45.10">
    <property type="entry name" value="Peptide deformylase"/>
    <property type="match status" value="1"/>
</dbReference>
<proteinExistence type="inferred from homology"/>
<protein>
    <submittedName>
        <fullName evidence="2">Peptide deformylase</fullName>
    </submittedName>
</protein>
<dbReference type="PANTHER" id="PTHR10458:SF22">
    <property type="entry name" value="PEPTIDE DEFORMYLASE"/>
    <property type="match status" value="1"/>
</dbReference>
<sequence length="169" mass="18984">VVKAPDPRLRIKTKFVKKINSGLIQITKDMVKLTKTFTDPQGVGLASTQVGLDGSFFVAKNGTKFISVVNPKILSTGKRTKKYFEGCLSVPNMWGEVKRYLQIKVSYQNLTGKTITKPLKGIQAWIFQHETDHLNGVLFPDLVLQQKGKFYKFTGKDKTGTDIFEEVTI</sequence>
<evidence type="ECO:0000256" key="1">
    <source>
        <dbReference type="ARBA" id="ARBA00010759"/>
    </source>
</evidence>
<dbReference type="AlphaFoldDB" id="A0A1F5MGC3"/>
<dbReference type="CDD" id="cd00487">
    <property type="entry name" value="Pep_deformylase"/>
    <property type="match status" value="1"/>
</dbReference>
<dbReference type="PIRSF" id="PIRSF004749">
    <property type="entry name" value="Pep_def"/>
    <property type="match status" value="1"/>
</dbReference>
<dbReference type="EMBL" id="MFDT01000064">
    <property type="protein sequence ID" value="OGE64412.1"/>
    <property type="molecule type" value="Genomic_DNA"/>
</dbReference>
<comment type="similarity">
    <text evidence="1">Belongs to the polypeptide deformylase family.</text>
</comment>
<evidence type="ECO:0000313" key="3">
    <source>
        <dbReference type="Proteomes" id="UP000178859"/>
    </source>
</evidence>
<comment type="caution">
    <text evidence="2">The sequence shown here is derived from an EMBL/GenBank/DDBJ whole genome shotgun (WGS) entry which is preliminary data.</text>
</comment>
<dbReference type="InterPro" id="IPR036821">
    <property type="entry name" value="Peptide_deformylase_sf"/>
</dbReference>
<organism evidence="2 3">
    <name type="scientific">Candidatus Daviesbacteria bacterium RIFCSPLOWO2_02_FULL_36_7</name>
    <dbReference type="NCBI Taxonomy" id="1797792"/>
    <lineage>
        <taxon>Bacteria</taxon>
        <taxon>Candidatus Daviesiibacteriota</taxon>
    </lineage>
</organism>
<accession>A0A1F5MGC3</accession>